<dbReference type="Proteomes" id="UP000291822">
    <property type="component" value="Unassembled WGS sequence"/>
</dbReference>
<dbReference type="AlphaFoldDB" id="A0A4R0YPV4"/>
<feature type="chain" id="PRO_5020845352" evidence="1">
    <location>
        <begin position="22"/>
        <end position="149"/>
    </location>
</feature>
<protein>
    <submittedName>
        <fullName evidence="2">Uncharacterized protein</fullName>
    </submittedName>
</protein>
<accession>A0A4R0YPV4</accession>
<evidence type="ECO:0000313" key="2">
    <source>
        <dbReference type="EMBL" id="TCI08426.1"/>
    </source>
</evidence>
<name>A0A4R0YPV4_9GAMM</name>
<feature type="signal peptide" evidence="1">
    <location>
        <begin position="1"/>
        <end position="21"/>
    </location>
</feature>
<evidence type="ECO:0000313" key="3">
    <source>
        <dbReference type="Proteomes" id="UP000291822"/>
    </source>
</evidence>
<evidence type="ECO:0000256" key="1">
    <source>
        <dbReference type="SAM" id="SignalP"/>
    </source>
</evidence>
<reference evidence="2 3" key="1">
    <citation type="submission" date="2019-02" db="EMBL/GenBank/DDBJ databases">
        <title>Dyella amyloliquefaciens sp. nov., isolated from forest soil.</title>
        <authorList>
            <person name="Gao Z.-H."/>
            <person name="Qiu L.-H."/>
        </authorList>
    </citation>
    <scope>NUCLEOTIDE SEQUENCE [LARGE SCALE GENOMIC DNA]</scope>
    <source>
        <strain evidence="2 3">KACC 12747</strain>
    </source>
</reference>
<keyword evidence="1" id="KW-0732">Signal</keyword>
<comment type="caution">
    <text evidence="2">The sequence shown here is derived from an EMBL/GenBank/DDBJ whole genome shotgun (WGS) entry which is preliminary data.</text>
</comment>
<dbReference type="EMBL" id="SJTG01000004">
    <property type="protein sequence ID" value="TCI08426.1"/>
    <property type="molecule type" value="Genomic_DNA"/>
</dbReference>
<gene>
    <name evidence="2" type="ORF">EZM97_27780</name>
</gene>
<proteinExistence type="predicted"/>
<organism evidence="2 3">
    <name type="scientific">Dyella soli</name>
    <dbReference type="NCBI Taxonomy" id="522319"/>
    <lineage>
        <taxon>Bacteria</taxon>
        <taxon>Pseudomonadati</taxon>
        <taxon>Pseudomonadota</taxon>
        <taxon>Gammaproteobacteria</taxon>
        <taxon>Lysobacterales</taxon>
        <taxon>Rhodanobacteraceae</taxon>
        <taxon>Dyella</taxon>
    </lineage>
</organism>
<keyword evidence="3" id="KW-1185">Reference proteome</keyword>
<dbReference type="RefSeq" id="WP_131411397.1">
    <property type="nucleotide sequence ID" value="NZ_SJTG01000004.1"/>
</dbReference>
<sequence length="149" mass="16076">MEKWMGSVATTLLAMSLGVAASDAPVAWKDYSLTPVETLSALPATVRQRLRGDASGVGGIAERGAPFNATDIIMSRDPMRRFIVAGHDGHVWVVALEHGGFAYRKVAHVLKPDGTHREYLLAGKIDSLKDVVDQMKGEGDAAPFDTPYR</sequence>